<gene>
    <name evidence="2" type="ORF">HPC62_09865</name>
</gene>
<proteinExistence type="predicted"/>
<reference evidence="2 3" key="1">
    <citation type="submission" date="2020-05" db="EMBL/GenBank/DDBJ databases">
        <title>Complete genome sequence of of a novel Thermoleptolyngbya strain isolated from hot springs of Ganzi, Sichuan China.</title>
        <authorList>
            <person name="Tang J."/>
            <person name="Daroch M."/>
            <person name="Li L."/>
            <person name="Waleron K."/>
            <person name="Waleron M."/>
            <person name="Waleron M."/>
        </authorList>
    </citation>
    <scope>NUCLEOTIDE SEQUENCE [LARGE SCALE GENOMIC DNA]</scope>
    <source>
        <strain evidence="2 3">PKUAC-SCTA183</strain>
    </source>
</reference>
<dbReference type="Pfam" id="PF21948">
    <property type="entry name" value="LplA-B_cat"/>
    <property type="match status" value="1"/>
</dbReference>
<dbReference type="CDD" id="cd16443">
    <property type="entry name" value="LplA"/>
    <property type="match status" value="1"/>
</dbReference>
<dbReference type="Proteomes" id="UP000505210">
    <property type="component" value="Chromosome"/>
</dbReference>
<dbReference type="AlphaFoldDB" id="A0A6M8B644"/>
<dbReference type="InterPro" id="IPR004143">
    <property type="entry name" value="BPL_LPL_catalytic"/>
</dbReference>
<dbReference type="InterPro" id="IPR045864">
    <property type="entry name" value="aa-tRNA-synth_II/BPL/LPL"/>
</dbReference>
<dbReference type="Gene3D" id="3.30.930.10">
    <property type="entry name" value="Bira Bifunctional Protein, Domain 2"/>
    <property type="match status" value="1"/>
</dbReference>
<evidence type="ECO:0000313" key="3">
    <source>
        <dbReference type="Proteomes" id="UP000505210"/>
    </source>
</evidence>
<dbReference type="PROSITE" id="PS51733">
    <property type="entry name" value="BPL_LPL_CATALYTIC"/>
    <property type="match status" value="1"/>
</dbReference>
<dbReference type="EMBL" id="CP053661">
    <property type="protein sequence ID" value="QKD82444.1"/>
    <property type="molecule type" value="Genomic_DNA"/>
</dbReference>
<organism evidence="2 3">
    <name type="scientific">Thermoleptolyngbya sichuanensis A183</name>
    <dbReference type="NCBI Taxonomy" id="2737172"/>
    <lineage>
        <taxon>Bacteria</taxon>
        <taxon>Bacillati</taxon>
        <taxon>Cyanobacteriota</taxon>
        <taxon>Cyanophyceae</taxon>
        <taxon>Oculatellales</taxon>
        <taxon>Oculatellaceae</taxon>
        <taxon>Thermoleptolyngbya</taxon>
        <taxon>Thermoleptolyngbya sichuanensis</taxon>
    </lineage>
</organism>
<keyword evidence="3" id="KW-1185">Reference proteome</keyword>
<feature type="domain" description="BPL/LPL catalytic" evidence="1">
    <location>
        <begin position="39"/>
        <end position="233"/>
    </location>
</feature>
<accession>A0A6M8B644</accession>
<evidence type="ECO:0000259" key="1">
    <source>
        <dbReference type="PROSITE" id="PS51733"/>
    </source>
</evidence>
<dbReference type="PANTHER" id="PTHR43679:SF2">
    <property type="entry name" value="OCTANOYL-[GCVH]:PROTEIN N-OCTANOYLTRANSFERASE"/>
    <property type="match status" value="1"/>
</dbReference>
<dbReference type="GO" id="GO:0016874">
    <property type="term" value="F:ligase activity"/>
    <property type="evidence" value="ECO:0007669"/>
    <property type="project" value="UniProtKB-KW"/>
</dbReference>
<dbReference type="InterPro" id="IPR050664">
    <property type="entry name" value="Octanoyltrans_LipM/LipL"/>
</dbReference>
<keyword evidence="2" id="KW-0436">Ligase</keyword>
<dbReference type="SUPFAM" id="SSF55681">
    <property type="entry name" value="Class II aaRS and biotin synthetases"/>
    <property type="match status" value="1"/>
</dbReference>
<dbReference type="PANTHER" id="PTHR43679">
    <property type="entry name" value="OCTANOYLTRANSFERASE LIPM-RELATED"/>
    <property type="match status" value="1"/>
</dbReference>
<protein>
    <submittedName>
        <fullName evidence="2">Lipoate--protein ligase family protein</fullName>
    </submittedName>
</protein>
<name>A0A6M8B644_9CYAN</name>
<dbReference type="KEGG" id="theu:HPC62_09865"/>
<dbReference type="RefSeq" id="WP_172355248.1">
    <property type="nucleotide sequence ID" value="NZ_CP053661.1"/>
</dbReference>
<evidence type="ECO:0000313" key="2">
    <source>
        <dbReference type="EMBL" id="QKD82444.1"/>
    </source>
</evidence>
<sequence length="265" mass="29215">MNANDDDSRSVWRLIPPMTADGATQMAVDRWLFEQHAQGLHPPTLRFYTWEPVALSLGYHQRQIPEHWRSLTYQNQPIDLVRRPSGGRAVLHQGDLTYAVITSGLGPSRNAAYEKICTFLIEGWRSLGVSLHYGTAGRGYIHNPNCFGTATRADLVTDSGHKLIGSAQLRRGECILQHGSMRLCPDSDLSYQVFGTAPATDGVIQSAIGDPPDLATIITTLATAAEQCFGICFAAQPITNAEWRQIDALQIDALSNTRQNFHQSL</sequence>